<keyword evidence="1" id="KW-1133">Transmembrane helix</keyword>
<dbReference type="Proteomes" id="UP000486534">
    <property type="component" value="Unassembled WGS sequence"/>
</dbReference>
<feature type="transmembrane region" description="Helical" evidence="1">
    <location>
        <begin position="461"/>
        <end position="482"/>
    </location>
</feature>
<sequence>MKRYLYLWHRRLGIVACLFMALWFISGAVMLYVGYPKLTPAEHLAHLPPLVLDQEGASLERVLAAADSGQAPTSLRLLTVAGTPRYVLEYPGARKQAVDARSARPMPPTDWPQALAAARQFAPGVAASERGVVAQDTWSLSRALDGDRPLHRVAVADAEDRLLYVSASTGEVVRDATANERAWNWIGAWLHWLYALRGIGIDGAWGPIVTYLSLGATLMAVLGLAVGLLRWRFGRTFRNGSRSPYQGFARWHHLGGLLFGVLAITWIFSGLMSMNPWKIFSSARPLSLAAYQGAALDAAAFPLDARQVLERFAGDGLRARELEWRMIAGQGYVIGYDGAGRTRILDMAADRVLSRFEPRTLQQAAQAISPGQPLQVEQLQAYDFYYYAREPQSMLGHLQQRLPALRVRFDDPARTWLHLDLYTGAVVGQLDQPRRASRWLFALLHSWDWLPLLGKRPLWDLWMLLFSAGGLLISVSGVVLGWRRLGRALRPRRSRER</sequence>
<protein>
    <submittedName>
        <fullName evidence="2">PepSY domain-containing protein</fullName>
    </submittedName>
</protein>
<evidence type="ECO:0000313" key="3">
    <source>
        <dbReference type="Proteomes" id="UP000486534"/>
    </source>
</evidence>
<feature type="transmembrane region" description="Helical" evidence="1">
    <location>
        <begin position="208"/>
        <end position="231"/>
    </location>
</feature>
<accession>A0A7X1U7E5</accession>
<evidence type="ECO:0000256" key="1">
    <source>
        <dbReference type="SAM" id="Phobius"/>
    </source>
</evidence>
<organism evidence="2 3">
    <name type="scientific">Pseudomonas piscis</name>
    <dbReference type="NCBI Taxonomy" id="2614538"/>
    <lineage>
        <taxon>Bacteria</taxon>
        <taxon>Pseudomonadati</taxon>
        <taxon>Pseudomonadota</taxon>
        <taxon>Gammaproteobacteria</taxon>
        <taxon>Pseudomonadales</taxon>
        <taxon>Pseudomonadaceae</taxon>
        <taxon>Pseudomonas</taxon>
    </lineage>
</organism>
<dbReference type="RefSeq" id="WP_152899452.1">
    <property type="nucleotide sequence ID" value="NZ_WHUV01000005.1"/>
</dbReference>
<keyword evidence="1" id="KW-0812">Transmembrane</keyword>
<proteinExistence type="predicted"/>
<evidence type="ECO:0000313" key="2">
    <source>
        <dbReference type="EMBL" id="MQA57013.1"/>
    </source>
</evidence>
<name>A0A7X1U7E5_9PSED</name>
<dbReference type="PANTHER" id="PTHR34219:SF6">
    <property type="entry name" value="BLR3280 PROTEIN"/>
    <property type="match status" value="1"/>
</dbReference>
<dbReference type="PANTHER" id="PTHR34219">
    <property type="entry name" value="IRON-REGULATED INNER MEMBRANE PROTEIN-RELATED"/>
    <property type="match status" value="1"/>
</dbReference>
<feature type="transmembrane region" description="Helical" evidence="1">
    <location>
        <begin position="251"/>
        <end position="272"/>
    </location>
</feature>
<reference evidence="2 3" key="1">
    <citation type="submission" date="2019-10" db="EMBL/GenBank/DDBJ databases">
        <title>Pseudomonas dajingensis sp. nov., isolated from the profound head ulcers of farmed Murray cod (Maccullochella peelii peelii).</title>
        <authorList>
            <person name="Liu Y."/>
        </authorList>
    </citation>
    <scope>NUCLEOTIDE SEQUENCE [LARGE SCALE GENOMIC DNA]</scope>
    <source>
        <strain evidence="2 3">MC042</strain>
    </source>
</reference>
<comment type="caution">
    <text evidence="2">The sequence shown here is derived from an EMBL/GenBank/DDBJ whole genome shotgun (WGS) entry which is preliminary data.</text>
</comment>
<gene>
    <name evidence="2" type="ORF">GDH07_27195</name>
</gene>
<dbReference type="InterPro" id="IPR005625">
    <property type="entry name" value="PepSY-ass_TM"/>
</dbReference>
<dbReference type="EMBL" id="WHUV01000005">
    <property type="protein sequence ID" value="MQA57013.1"/>
    <property type="molecule type" value="Genomic_DNA"/>
</dbReference>
<feature type="transmembrane region" description="Helical" evidence="1">
    <location>
        <begin position="12"/>
        <end position="35"/>
    </location>
</feature>
<dbReference type="AlphaFoldDB" id="A0A7X1U7E5"/>
<dbReference type="Pfam" id="PF03929">
    <property type="entry name" value="PepSY_TM"/>
    <property type="match status" value="1"/>
</dbReference>
<keyword evidence="1" id="KW-0472">Membrane</keyword>